<gene>
    <name evidence="2" type="ORF">COT87_00325</name>
</gene>
<comment type="caution">
    <text evidence="2">The sequence shown here is derived from an EMBL/GenBank/DDBJ whole genome shotgun (WGS) entry which is preliminary data.</text>
</comment>
<evidence type="ECO:0008006" key="4">
    <source>
        <dbReference type="Google" id="ProtNLM"/>
    </source>
</evidence>
<dbReference type="InterPro" id="IPR012902">
    <property type="entry name" value="N_methyl_site"/>
</dbReference>
<proteinExistence type="predicted"/>
<sequence>MTGLSLVELLLVLGITSILILVIGGAYSTHLKIVSNQNAAIDVAAQNQLGLDVIANDIRDSAGVSDSCCSPAETTSDQKLVVKIWPISITTSEPIQPASTDETQFDHIVYERDAVKNNLMRKIIPCTASAVPPCTSKRTASTKIIASHTSNLSFTYDPDTPSFSAATQVAITLTTNRKDLGKDFTNSQTTKVFIRNK</sequence>
<dbReference type="PROSITE" id="PS00409">
    <property type="entry name" value="PROKAR_NTER_METHYL"/>
    <property type="match status" value="1"/>
</dbReference>
<accession>A0A2H0VJI8</accession>
<keyword evidence="1" id="KW-1133">Transmembrane helix</keyword>
<keyword evidence="1" id="KW-0472">Membrane</keyword>
<reference evidence="3" key="1">
    <citation type="submission" date="2017-09" db="EMBL/GenBank/DDBJ databases">
        <title>Depth-based differentiation of microbial function through sediment-hosted aquifers and enrichment of novel symbionts in the deep terrestrial subsurface.</title>
        <authorList>
            <person name="Probst A.J."/>
            <person name="Ladd B."/>
            <person name="Jarett J.K."/>
            <person name="Geller-Mcgrath D.E."/>
            <person name="Sieber C.M.K."/>
            <person name="Emerson J.B."/>
            <person name="Anantharaman K."/>
            <person name="Thomas B.C."/>
            <person name="Malmstrom R."/>
            <person name="Stieglmeier M."/>
            <person name="Klingl A."/>
            <person name="Woyke T."/>
            <person name="Ryan C.M."/>
            <person name="Banfield J.F."/>
        </authorList>
    </citation>
    <scope>NUCLEOTIDE SEQUENCE [LARGE SCALE GENOMIC DNA]</scope>
</reference>
<protein>
    <recommendedName>
        <fullName evidence="4">Prepilin-type N-terminal cleavage/methylation domain-containing protein</fullName>
    </recommendedName>
</protein>
<feature type="transmembrane region" description="Helical" evidence="1">
    <location>
        <begin position="6"/>
        <end position="27"/>
    </location>
</feature>
<evidence type="ECO:0000313" key="2">
    <source>
        <dbReference type="EMBL" id="PIR99267.1"/>
    </source>
</evidence>
<dbReference type="EMBL" id="PFAF01000003">
    <property type="protein sequence ID" value="PIR99267.1"/>
    <property type="molecule type" value="Genomic_DNA"/>
</dbReference>
<evidence type="ECO:0000313" key="3">
    <source>
        <dbReference type="Proteomes" id="UP000230796"/>
    </source>
</evidence>
<keyword evidence="1" id="KW-0812">Transmembrane</keyword>
<evidence type="ECO:0000256" key="1">
    <source>
        <dbReference type="SAM" id="Phobius"/>
    </source>
</evidence>
<name>A0A2H0VJI8_9BACT</name>
<organism evidence="2 3">
    <name type="scientific">Candidatus Collierbacteria bacterium CG10_big_fil_rev_8_21_14_0_10_44_9</name>
    <dbReference type="NCBI Taxonomy" id="1974535"/>
    <lineage>
        <taxon>Bacteria</taxon>
        <taxon>Candidatus Collieribacteriota</taxon>
    </lineage>
</organism>
<dbReference type="Proteomes" id="UP000230796">
    <property type="component" value="Unassembled WGS sequence"/>
</dbReference>
<dbReference type="AlphaFoldDB" id="A0A2H0VJI8"/>